<evidence type="ECO:0000313" key="1">
    <source>
        <dbReference type="EMBL" id="ELU08934.1"/>
    </source>
</evidence>
<sequence>MGCIGVKIVRKSFDLLTNFSYANKPVCCDGVSLPCDESRFFFNGDLSCDKILSIRMIIKGEDCMAVKTEEISDRFLCIELHEVGAFEENYTGFSYKLNCVMVLSKRHDSYCLECRQKVLAKVLGVFRFLI</sequence>
<reference evidence="1 3" key="2">
    <citation type="journal article" date="2013" name="Nature">
        <title>Insights into bilaterian evolution from three spiralian genomes.</title>
        <authorList>
            <person name="Simakov O."/>
            <person name="Marletaz F."/>
            <person name="Cho S.J."/>
            <person name="Edsinger-Gonzales E."/>
            <person name="Havlak P."/>
            <person name="Hellsten U."/>
            <person name="Kuo D.H."/>
            <person name="Larsson T."/>
            <person name="Lv J."/>
            <person name="Arendt D."/>
            <person name="Savage R."/>
            <person name="Osoegawa K."/>
            <person name="de Jong P."/>
            <person name="Grimwood J."/>
            <person name="Chapman J.A."/>
            <person name="Shapiro H."/>
            <person name="Aerts A."/>
            <person name="Otillar R.P."/>
            <person name="Terry A.Y."/>
            <person name="Boore J.L."/>
            <person name="Grigoriev I.V."/>
            <person name="Lindberg D.R."/>
            <person name="Seaver E.C."/>
            <person name="Weisblat D.A."/>
            <person name="Putnam N.H."/>
            <person name="Rokhsar D.S."/>
        </authorList>
    </citation>
    <scope>NUCLEOTIDE SEQUENCE</scope>
    <source>
        <strain evidence="1 3">I ESC-2004</strain>
    </source>
</reference>
<organism evidence="1">
    <name type="scientific">Capitella teleta</name>
    <name type="common">Polychaete worm</name>
    <dbReference type="NCBI Taxonomy" id="283909"/>
    <lineage>
        <taxon>Eukaryota</taxon>
        <taxon>Metazoa</taxon>
        <taxon>Spiralia</taxon>
        <taxon>Lophotrochozoa</taxon>
        <taxon>Annelida</taxon>
        <taxon>Polychaeta</taxon>
        <taxon>Sedentaria</taxon>
        <taxon>Scolecida</taxon>
        <taxon>Capitellidae</taxon>
        <taxon>Capitella</taxon>
    </lineage>
</organism>
<dbReference type="Proteomes" id="UP000014760">
    <property type="component" value="Unassembled WGS sequence"/>
</dbReference>
<dbReference type="HOGENOM" id="CLU_1940089_0_0_1"/>
<proteinExistence type="predicted"/>
<protein>
    <submittedName>
        <fullName evidence="1 2">Uncharacterized protein</fullName>
    </submittedName>
</protein>
<dbReference type="EMBL" id="AMQN01001045">
    <property type="status" value="NOT_ANNOTATED_CDS"/>
    <property type="molecule type" value="Genomic_DNA"/>
</dbReference>
<dbReference type="AlphaFoldDB" id="R7UQX0"/>
<keyword evidence="3" id="KW-1185">Reference proteome</keyword>
<gene>
    <name evidence="1" type="ORF">CAPTEDRAFT_207010</name>
</gene>
<dbReference type="EMBL" id="KB298688">
    <property type="protein sequence ID" value="ELU08934.1"/>
    <property type="molecule type" value="Genomic_DNA"/>
</dbReference>
<evidence type="ECO:0000313" key="3">
    <source>
        <dbReference type="Proteomes" id="UP000014760"/>
    </source>
</evidence>
<evidence type="ECO:0000313" key="2">
    <source>
        <dbReference type="EnsemblMetazoa" id="CapteP207010"/>
    </source>
</evidence>
<reference evidence="3" key="1">
    <citation type="submission" date="2012-12" db="EMBL/GenBank/DDBJ databases">
        <authorList>
            <person name="Hellsten U."/>
            <person name="Grimwood J."/>
            <person name="Chapman J.A."/>
            <person name="Shapiro H."/>
            <person name="Aerts A."/>
            <person name="Otillar R.P."/>
            <person name="Terry A.Y."/>
            <person name="Boore J.L."/>
            <person name="Simakov O."/>
            <person name="Marletaz F."/>
            <person name="Cho S.-J."/>
            <person name="Edsinger-Gonzales E."/>
            <person name="Havlak P."/>
            <person name="Kuo D.-H."/>
            <person name="Larsson T."/>
            <person name="Lv J."/>
            <person name="Arendt D."/>
            <person name="Savage R."/>
            <person name="Osoegawa K."/>
            <person name="de Jong P."/>
            <person name="Lindberg D.R."/>
            <person name="Seaver E.C."/>
            <person name="Weisblat D.A."/>
            <person name="Putnam N.H."/>
            <person name="Grigoriev I.V."/>
            <person name="Rokhsar D.S."/>
        </authorList>
    </citation>
    <scope>NUCLEOTIDE SEQUENCE</scope>
    <source>
        <strain evidence="3">I ESC-2004</strain>
    </source>
</reference>
<accession>R7UQX0</accession>
<dbReference type="EnsemblMetazoa" id="CapteT207010">
    <property type="protein sequence ID" value="CapteP207010"/>
    <property type="gene ID" value="CapteG207010"/>
</dbReference>
<name>R7UQX0_CAPTE</name>
<reference evidence="2" key="3">
    <citation type="submission" date="2015-06" db="UniProtKB">
        <authorList>
            <consortium name="EnsemblMetazoa"/>
        </authorList>
    </citation>
    <scope>IDENTIFICATION</scope>
</reference>